<feature type="region of interest" description="Disordered" evidence="1">
    <location>
        <begin position="1"/>
        <end position="61"/>
    </location>
</feature>
<dbReference type="Proteomes" id="UP000030711">
    <property type="component" value="Unassembled WGS sequence"/>
</dbReference>
<reference evidence="2" key="2">
    <citation type="journal article" date="2014" name="Nature">
        <title>The genome of Eucalyptus grandis.</title>
        <authorList>
            <person name="Myburg A.A."/>
            <person name="Grattapaglia D."/>
            <person name="Tuskan G.A."/>
            <person name="Hellsten U."/>
            <person name="Hayes R.D."/>
            <person name="Grimwood J."/>
            <person name="Jenkins J."/>
            <person name="Lindquist E."/>
            <person name="Tice H."/>
            <person name="Bauer D."/>
            <person name="Goodstein D.M."/>
            <person name="Dubchak I."/>
            <person name="Poliakov A."/>
            <person name="Mizrachi E."/>
            <person name="Kullan A.R."/>
            <person name="Hussey S.G."/>
            <person name="Pinard D."/>
            <person name="van der Merwe K."/>
            <person name="Singh P."/>
            <person name="van Jaarsveld I."/>
            <person name="Silva-Junior O.B."/>
            <person name="Togawa R.C."/>
            <person name="Pappas M.R."/>
            <person name="Faria D.A."/>
            <person name="Sansaloni C.P."/>
            <person name="Petroli C.D."/>
            <person name="Yang X."/>
            <person name="Ranjan P."/>
            <person name="Tschaplinski T.J."/>
            <person name="Ye C.Y."/>
            <person name="Li T."/>
            <person name="Sterck L."/>
            <person name="Vanneste K."/>
            <person name="Murat F."/>
            <person name="Soler M."/>
            <person name="Clemente H.S."/>
            <person name="Saidi N."/>
            <person name="Cassan-Wang H."/>
            <person name="Dunand C."/>
            <person name="Hefer C.A."/>
            <person name="Bornberg-Bauer E."/>
            <person name="Kersting A.R."/>
            <person name="Vining K."/>
            <person name="Amarasinghe V."/>
            <person name="Ranik M."/>
            <person name="Naithani S."/>
            <person name="Elser J."/>
            <person name="Boyd A.E."/>
            <person name="Liston A."/>
            <person name="Spatafora J.W."/>
            <person name="Dharmwardhana P."/>
            <person name="Raja R."/>
            <person name="Sullivan C."/>
            <person name="Romanel E."/>
            <person name="Alves-Ferreira M."/>
            <person name="Kulheim C."/>
            <person name="Foley W."/>
            <person name="Carocha V."/>
            <person name="Paiva J."/>
            <person name="Kudrna D."/>
            <person name="Brommonschenkel S.H."/>
            <person name="Pasquali G."/>
            <person name="Byrne M."/>
            <person name="Rigault P."/>
            <person name="Tibbits J."/>
            <person name="Spokevicius A."/>
            <person name="Jones R.C."/>
            <person name="Steane D.A."/>
            <person name="Vaillancourt R.E."/>
            <person name="Potts B.M."/>
            <person name="Joubert F."/>
            <person name="Barry K."/>
            <person name="Pappas G.J."/>
            <person name="Strauss S.H."/>
            <person name="Jaiswal P."/>
            <person name="Grima-Pettenati J."/>
            <person name="Salse J."/>
            <person name="Van de Peer Y."/>
            <person name="Rokhsar D.S."/>
            <person name="Schmutz J."/>
        </authorList>
    </citation>
    <scope>NUCLEOTIDE SEQUENCE</scope>
    <source>
        <tissue evidence="2">Leaf extractions</tissue>
    </source>
</reference>
<reference evidence="3" key="1">
    <citation type="submission" date="2013-07" db="EMBL/GenBank/DDBJ databases">
        <title>The genome of Eucalyptus grandis.</title>
        <authorList>
            <person name="Schmutz J."/>
            <person name="Hayes R."/>
            <person name="Myburg A."/>
            <person name="Tuskan G."/>
            <person name="Grattapaglia D."/>
            <person name="Rokhsar D.S."/>
        </authorList>
    </citation>
    <scope>NUCLEOTIDE SEQUENCE</scope>
    <source>
        <tissue evidence="3">Leaf extractions</tissue>
    </source>
</reference>
<protein>
    <submittedName>
        <fullName evidence="3">Uncharacterized protein</fullName>
    </submittedName>
</protein>
<dbReference type="EMBL" id="MU848749">
    <property type="protein sequence ID" value="KAK2632085.1"/>
    <property type="molecule type" value="Genomic_DNA"/>
</dbReference>
<dbReference type="InParanoid" id="A0A058ZT03"/>
<dbReference type="AlphaFoldDB" id="A0A058ZT03"/>
<gene>
    <name evidence="3" type="ORF">EUGRSUZ_L02009</name>
</gene>
<organism evidence="3">
    <name type="scientific">Eucalyptus grandis</name>
    <name type="common">Flooded gum</name>
    <dbReference type="NCBI Taxonomy" id="71139"/>
    <lineage>
        <taxon>Eukaryota</taxon>
        <taxon>Viridiplantae</taxon>
        <taxon>Streptophyta</taxon>
        <taxon>Embryophyta</taxon>
        <taxon>Tracheophyta</taxon>
        <taxon>Spermatophyta</taxon>
        <taxon>Magnoliopsida</taxon>
        <taxon>eudicotyledons</taxon>
        <taxon>Gunneridae</taxon>
        <taxon>Pentapetalae</taxon>
        <taxon>rosids</taxon>
        <taxon>malvids</taxon>
        <taxon>Myrtales</taxon>
        <taxon>Myrtaceae</taxon>
        <taxon>Myrtoideae</taxon>
        <taxon>Eucalypteae</taxon>
        <taxon>Eucalyptus</taxon>
    </lineage>
</organism>
<evidence type="ECO:0000256" key="1">
    <source>
        <dbReference type="SAM" id="MobiDB-lite"/>
    </source>
</evidence>
<evidence type="ECO:0000313" key="4">
    <source>
        <dbReference type="Proteomes" id="UP000030711"/>
    </source>
</evidence>
<sequence length="121" mass="13641">MNEVGNSRTHSKGDNSGGKGEEPVLCHLLGDPDEGISNSKHDPPQQGAHQHSRSPHEDQVIAPQERLHLQPNGLPIFAKRRKNRHCRLLENLLGENPVPRALEREMPDPIAFQSRRTESRR</sequence>
<proteinExistence type="predicted"/>
<name>A0A058ZT03_EUCGR</name>
<keyword evidence="4" id="KW-1185">Reference proteome</keyword>
<reference evidence="2" key="3">
    <citation type="submission" date="2023-04" db="EMBL/GenBank/DDBJ databases">
        <title>WGS assembly of Eucalyptus grandis.</title>
        <authorList>
            <person name="Myburg A."/>
            <person name="Grattapaglia D."/>
            <person name="Tuskan G."/>
            <person name="Hellsten U."/>
            <person name="Hayes R."/>
            <person name="Grimwood J."/>
            <person name="Jenkins J."/>
            <person name="Lindquist E."/>
            <person name="Tice H."/>
            <person name="Bauer D."/>
            <person name="Goodstein D."/>
            <person name="Dubchak I."/>
            <person name="Poliakov A."/>
            <person name="Mizrachi E."/>
            <person name="Kullan A."/>
            <person name="Hussey S."/>
            <person name="Pinard D."/>
            <person name="Van D."/>
            <person name="Singh P."/>
            <person name="Van J."/>
            <person name="Silva-Junior O."/>
            <person name="Togawa R."/>
            <person name="Pappas M."/>
            <person name="Faria D."/>
            <person name="Sansaloni C."/>
            <person name="Petroli C."/>
            <person name="Yang X."/>
            <person name="Ranjan P."/>
            <person name="Tschaplinski T."/>
            <person name="Ye C."/>
            <person name="Li T."/>
            <person name="Sterck L."/>
            <person name="Vanneste K."/>
            <person name="Murat F."/>
            <person name="Soler M."/>
            <person name="Clemente H."/>
            <person name="Saidi N."/>
            <person name="Cassan-Wang H."/>
            <person name="Dunand C."/>
            <person name="Hefer C."/>
            <person name="Bornberg-Bauer E."/>
            <person name="Kersting A."/>
            <person name="Vining K."/>
            <person name="Amarasinghe V."/>
            <person name="Ranik M."/>
            <person name="Naithani S."/>
            <person name="Elser J."/>
            <person name="Boyd A."/>
            <person name="Liston A."/>
            <person name="Spatafora J."/>
            <person name="Dharmwardhana P."/>
            <person name="Raja R."/>
            <person name="Sullivan C."/>
            <person name="Romanel E."/>
            <person name="Alves-Ferreira M."/>
            <person name="Kulheim C."/>
            <person name="Foley W."/>
            <person name="Carocha V."/>
            <person name="Paiva J."/>
            <person name="Kudrna D."/>
            <person name="Brommonschenkel S."/>
            <person name="Pasquali G."/>
            <person name="Byrne M."/>
            <person name="Rigault P."/>
            <person name="Tibbits J."/>
            <person name="Spokevicius A."/>
            <person name="Jones R."/>
            <person name="Steane D."/>
            <person name="Vaillancourt R."/>
            <person name="Potts B."/>
            <person name="Joubert F."/>
            <person name="Barry K."/>
            <person name="Pappas G."/>
            <person name="Strauss S."/>
            <person name="Jaiswal P."/>
            <person name="Grima-Pettenati J."/>
            <person name="Salse J."/>
            <person name="Van D."/>
            <person name="Rokhsar D."/>
            <person name="Schmutz J."/>
        </authorList>
    </citation>
    <scope>NUCLEOTIDE SEQUENCE</scope>
    <source>
        <tissue evidence="2">Leaf extractions</tissue>
    </source>
</reference>
<dbReference type="Gramene" id="KCW44476">
    <property type="protein sequence ID" value="KCW44476"/>
    <property type="gene ID" value="EUGRSUZ_L02009"/>
</dbReference>
<dbReference type="EMBL" id="KK199265">
    <property type="protein sequence ID" value="KCW44476.1"/>
    <property type="molecule type" value="Genomic_DNA"/>
</dbReference>
<evidence type="ECO:0000313" key="3">
    <source>
        <dbReference type="EMBL" id="KCW44476.1"/>
    </source>
</evidence>
<reference evidence="2" key="4">
    <citation type="submission" date="2023-07" db="EMBL/GenBank/DDBJ databases">
        <authorList>
            <person name="Myburg A.A."/>
            <person name="Grattapaglia D."/>
            <person name="Tuskan G.A."/>
            <person name="Hellsten U."/>
            <person name="Hayes R.D."/>
            <person name="Grimwood J."/>
            <person name="Jenkins J."/>
            <person name="Lindquist E."/>
            <person name="Tice H."/>
            <person name="Bauer D."/>
            <person name="Goodstein D.M."/>
            <person name="Dubchak I."/>
            <person name="Poliakov A."/>
            <person name="Mizrachi E."/>
            <person name="Kullan A.R."/>
            <person name="Hussey S.G."/>
            <person name="Pinard D."/>
            <person name="Van D.M."/>
            <person name="Singh P."/>
            <person name="Van J.I."/>
            <person name="Silva-Junior O.B."/>
            <person name="Togawa R.C."/>
            <person name="Pappas M.R."/>
            <person name="Faria D.A."/>
            <person name="Sansaloni C.P."/>
            <person name="Petroli C.D."/>
            <person name="Yang X."/>
            <person name="Ranjan P."/>
            <person name="Tschaplinski T.J."/>
            <person name="Ye C.Y."/>
            <person name="Li T."/>
            <person name="Sterck L."/>
            <person name="Vanneste K."/>
            <person name="Murat F."/>
            <person name="Soler M."/>
            <person name="Clemente H.S."/>
            <person name="Saidi N."/>
            <person name="Cassan-Wang H."/>
            <person name="Dunand C."/>
            <person name="Hefer C.A."/>
            <person name="Bornberg-Bauer E."/>
            <person name="Kersting A.R."/>
            <person name="Vining K."/>
            <person name="Amarasinghe V."/>
            <person name="Ranik M."/>
            <person name="Naithani S."/>
            <person name="Elser J."/>
            <person name="Boyd A.E."/>
            <person name="Liston A."/>
            <person name="Spatafora J.W."/>
            <person name="Dharmwardhana P."/>
            <person name="Raja R."/>
            <person name="Sullivan C."/>
            <person name="Romanel E."/>
            <person name="Alves-Ferreira M."/>
            <person name="Kulheim C."/>
            <person name="Foley W."/>
            <person name="Carocha V."/>
            <person name="Paiva J."/>
            <person name="Kudrna D."/>
            <person name="Brommonschenkel S.H."/>
            <person name="Pasquali G."/>
            <person name="Byrne M."/>
            <person name="Rigault P."/>
            <person name="Tibbits J."/>
            <person name="Spokevicius A."/>
            <person name="Jones R.C."/>
            <person name="Steane D.A."/>
            <person name="Vaillancourt R.E."/>
            <person name="Potts B.M."/>
            <person name="Joubert F."/>
            <person name="Barry K."/>
            <person name="Pappas G.J."/>
            <person name="Strauss S.H."/>
            <person name="Jaiswal P."/>
            <person name="Grima-Pettenati J."/>
            <person name="Salse J."/>
            <person name="Van D.P."/>
            <person name="Rokhsar D.S."/>
            <person name="Schmutz J."/>
        </authorList>
    </citation>
    <scope>NUCLEOTIDE SEQUENCE</scope>
    <source>
        <tissue evidence="2">Leaf extractions</tissue>
    </source>
</reference>
<evidence type="ECO:0000313" key="2">
    <source>
        <dbReference type="EMBL" id="KAK2632085.1"/>
    </source>
</evidence>
<accession>A0A058ZT03</accession>